<proteinExistence type="predicted"/>
<organism evidence="1">
    <name type="scientific">bioreactor metagenome</name>
    <dbReference type="NCBI Taxonomy" id="1076179"/>
    <lineage>
        <taxon>unclassified sequences</taxon>
        <taxon>metagenomes</taxon>
        <taxon>ecological metagenomes</taxon>
    </lineage>
</organism>
<protein>
    <submittedName>
        <fullName evidence="1">Uncharacterized protein</fullName>
    </submittedName>
</protein>
<evidence type="ECO:0000313" key="1">
    <source>
        <dbReference type="EMBL" id="MPN11399.1"/>
    </source>
</evidence>
<name>A0A645FDF7_9ZZZZ</name>
<reference evidence="1" key="1">
    <citation type="submission" date="2019-08" db="EMBL/GenBank/DDBJ databases">
        <authorList>
            <person name="Kucharzyk K."/>
            <person name="Murdoch R.W."/>
            <person name="Higgins S."/>
            <person name="Loffler F."/>
        </authorList>
    </citation>
    <scope>NUCLEOTIDE SEQUENCE</scope>
</reference>
<dbReference type="EMBL" id="VSSQ01057602">
    <property type="protein sequence ID" value="MPN11399.1"/>
    <property type="molecule type" value="Genomic_DNA"/>
</dbReference>
<dbReference type="AlphaFoldDB" id="A0A645FDF7"/>
<sequence length="79" mass="9016">MDLKVFCKLVPEQNSIPGMDKGHEVSFYNILAYPHNLLFSFRVNPLNRNPFGIIPVLQSSLAQVFGRYGYHSLLFSNKS</sequence>
<accession>A0A645FDF7</accession>
<gene>
    <name evidence="1" type="ORF">SDC9_158700</name>
</gene>
<comment type="caution">
    <text evidence="1">The sequence shown here is derived from an EMBL/GenBank/DDBJ whole genome shotgun (WGS) entry which is preliminary data.</text>
</comment>